<accession>A0A9P8UND4</accession>
<gene>
    <name evidence="2" type="ORF">BKA67DRAFT_227515</name>
</gene>
<evidence type="ECO:0000313" key="3">
    <source>
        <dbReference type="Proteomes" id="UP000758603"/>
    </source>
</evidence>
<evidence type="ECO:0000259" key="1">
    <source>
        <dbReference type="Pfam" id="PF20150"/>
    </source>
</evidence>
<dbReference type="EMBL" id="JAGPXC010000003">
    <property type="protein sequence ID" value="KAH6655151.1"/>
    <property type="molecule type" value="Genomic_DNA"/>
</dbReference>
<keyword evidence="3" id="KW-1185">Reference proteome</keyword>
<dbReference type="AlphaFoldDB" id="A0A9P8UND4"/>
<sequence length="267" mass="29819">MPSVITSFPQFSQLPLELRRQIWEAALEDESVGLCIISNASTTSANRSPPLADVDLHTLMHVCHESRCMAQSHFGYTMRRDLNQTFLGACRGFHAGLDVLYIPTDRYDGFFDWRFLDSWPADRQPHHIALDGHEAQLSRGGVGTQVAALVASGRLPNLSSVSLVFSAEPAPVPVYHPDKNYKLVELDEADMVWCALPGGCKYEDTDPRRIAEWWKDSVMKAAVGLALRPFEVIPRRISVRRYADAGPKGWLSSTLGVTTSRLRQLLI</sequence>
<dbReference type="RefSeq" id="XP_045959416.1">
    <property type="nucleotide sequence ID" value="XM_046095608.1"/>
</dbReference>
<protein>
    <recommendedName>
        <fullName evidence="1">2EXR domain-containing protein</fullName>
    </recommendedName>
</protein>
<dbReference type="Pfam" id="PF20150">
    <property type="entry name" value="2EXR"/>
    <property type="match status" value="1"/>
</dbReference>
<organism evidence="2 3">
    <name type="scientific">Truncatella angustata</name>
    <dbReference type="NCBI Taxonomy" id="152316"/>
    <lineage>
        <taxon>Eukaryota</taxon>
        <taxon>Fungi</taxon>
        <taxon>Dikarya</taxon>
        <taxon>Ascomycota</taxon>
        <taxon>Pezizomycotina</taxon>
        <taxon>Sordariomycetes</taxon>
        <taxon>Xylariomycetidae</taxon>
        <taxon>Amphisphaeriales</taxon>
        <taxon>Sporocadaceae</taxon>
        <taxon>Truncatella</taxon>
    </lineage>
</organism>
<reference evidence="2" key="1">
    <citation type="journal article" date="2021" name="Nat. Commun.">
        <title>Genetic determinants of endophytism in the Arabidopsis root mycobiome.</title>
        <authorList>
            <person name="Mesny F."/>
            <person name="Miyauchi S."/>
            <person name="Thiergart T."/>
            <person name="Pickel B."/>
            <person name="Atanasova L."/>
            <person name="Karlsson M."/>
            <person name="Huettel B."/>
            <person name="Barry K.W."/>
            <person name="Haridas S."/>
            <person name="Chen C."/>
            <person name="Bauer D."/>
            <person name="Andreopoulos W."/>
            <person name="Pangilinan J."/>
            <person name="LaButti K."/>
            <person name="Riley R."/>
            <person name="Lipzen A."/>
            <person name="Clum A."/>
            <person name="Drula E."/>
            <person name="Henrissat B."/>
            <person name="Kohler A."/>
            <person name="Grigoriev I.V."/>
            <person name="Martin F.M."/>
            <person name="Hacquard S."/>
        </authorList>
    </citation>
    <scope>NUCLEOTIDE SEQUENCE</scope>
    <source>
        <strain evidence="2">MPI-SDFR-AT-0073</strain>
    </source>
</reference>
<dbReference type="PANTHER" id="PTHR35910:SF1">
    <property type="entry name" value="2EXR DOMAIN-CONTAINING PROTEIN"/>
    <property type="match status" value="1"/>
</dbReference>
<dbReference type="PANTHER" id="PTHR35910">
    <property type="entry name" value="2EXR DOMAIN-CONTAINING PROTEIN"/>
    <property type="match status" value="1"/>
</dbReference>
<dbReference type="InterPro" id="IPR045518">
    <property type="entry name" value="2EXR"/>
</dbReference>
<name>A0A9P8UND4_9PEZI</name>
<dbReference type="GeneID" id="70124501"/>
<comment type="caution">
    <text evidence="2">The sequence shown here is derived from an EMBL/GenBank/DDBJ whole genome shotgun (WGS) entry which is preliminary data.</text>
</comment>
<dbReference type="OrthoDB" id="3473305at2759"/>
<proteinExistence type="predicted"/>
<dbReference type="Proteomes" id="UP000758603">
    <property type="component" value="Unassembled WGS sequence"/>
</dbReference>
<feature type="domain" description="2EXR" evidence="1">
    <location>
        <begin position="8"/>
        <end position="80"/>
    </location>
</feature>
<evidence type="ECO:0000313" key="2">
    <source>
        <dbReference type="EMBL" id="KAH6655151.1"/>
    </source>
</evidence>